<dbReference type="SUPFAM" id="SSF52374">
    <property type="entry name" value="Nucleotidylyl transferase"/>
    <property type="match status" value="1"/>
</dbReference>
<proteinExistence type="inferred from homology"/>
<evidence type="ECO:0000256" key="18">
    <source>
        <dbReference type="ARBA" id="ARBA00049046"/>
    </source>
</evidence>
<keyword evidence="8" id="KW-0067">ATP-binding</keyword>
<keyword evidence="9" id="KW-0648">Protein biosynthesis</keyword>
<accession>A0A6J2Y5E1</accession>
<evidence type="ECO:0000256" key="16">
    <source>
        <dbReference type="ARBA" id="ARBA00047731"/>
    </source>
</evidence>
<dbReference type="NCBIfam" id="TIGR00435">
    <property type="entry name" value="cysS"/>
    <property type="match status" value="1"/>
</dbReference>
<keyword evidence="10" id="KW-0030">Aminoacyl-tRNA synthetase</keyword>
<evidence type="ECO:0000256" key="17">
    <source>
        <dbReference type="ARBA" id="ARBA00048609"/>
    </source>
</evidence>
<dbReference type="GO" id="GO:0005737">
    <property type="term" value="C:cytoplasm"/>
    <property type="evidence" value="ECO:0007669"/>
    <property type="project" value="TreeGrafter"/>
</dbReference>
<dbReference type="CDD" id="cd00672">
    <property type="entry name" value="CysRS_core"/>
    <property type="match status" value="1"/>
</dbReference>
<dbReference type="Gene3D" id="3.40.50.620">
    <property type="entry name" value="HUPs"/>
    <property type="match status" value="1"/>
</dbReference>
<dbReference type="Proteomes" id="UP000504635">
    <property type="component" value="Unplaced"/>
</dbReference>
<keyword evidence="20" id="KW-1185">Reference proteome</keyword>
<comment type="cofactor">
    <cofactor evidence="1">
        <name>Zn(2+)</name>
        <dbReference type="ChEBI" id="CHEBI:29105"/>
    </cofactor>
</comment>
<dbReference type="InParanoid" id="A0A6J2Y5E1"/>
<evidence type="ECO:0000256" key="2">
    <source>
        <dbReference type="ARBA" id="ARBA00005594"/>
    </source>
</evidence>
<dbReference type="GO" id="GO:0006423">
    <property type="term" value="P:cysteinyl-tRNA aminoacylation"/>
    <property type="evidence" value="ECO:0007669"/>
    <property type="project" value="InterPro"/>
</dbReference>
<dbReference type="Pfam" id="PF01406">
    <property type="entry name" value="tRNA-synt_1e"/>
    <property type="match status" value="1"/>
</dbReference>
<evidence type="ECO:0000256" key="8">
    <source>
        <dbReference type="ARBA" id="ARBA00022840"/>
    </source>
</evidence>
<gene>
    <name evidence="21" type="primary">LOC115884552</name>
</gene>
<dbReference type="EC" id="6.1.1.16" evidence="3"/>
<dbReference type="PANTHER" id="PTHR10890">
    <property type="entry name" value="CYSTEINYL-TRNA SYNTHETASE"/>
    <property type="match status" value="1"/>
</dbReference>
<comment type="similarity">
    <text evidence="2">Belongs to the class-I aminoacyl-tRNA synthetase family.</text>
</comment>
<evidence type="ECO:0000256" key="11">
    <source>
        <dbReference type="ARBA" id="ARBA00031499"/>
    </source>
</evidence>
<comment type="catalytic activity">
    <reaction evidence="15">
        <text>2 L-cysteine = S-sulfanyl-L-cysteine + L-alanine</text>
        <dbReference type="Rhea" id="RHEA:78543"/>
        <dbReference type="ChEBI" id="CHEBI:35235"/>
        <dbReference type="ChEBI" id="CHEBI:57972"/>
        <dbReference type="ChEBI" id="CHEBI:58591"/>
    </reaction>
    <physiologicalReaction direction="left-to-right" evidence="15">
        <dbReference type="Rhea" id="RHEA:78544"/>
    </physiologicalReaction>
</comment>
<comment type="catalytic activity">
    <reaction evidence="17">
        <text>S-sulfanyl-L-cysteine + tRNA(Cys) + ATP = (S)-sulfanyl-L-cysteinyl-tRNA(Cys) + AMP + diphosphate</text>
        <dbReference type="Rhea" id="RHEA:78647"/>
        <dbReference type="Rhea" id="RHEA-COMP:9661"/>
        <dbReference type="Rhea" id="RHEA-COMP:19119"/>
        <dbReference type="ChEBI" id="CHEBI:30616"/>
        <dbReference type="ChEBI" id="CHEBI:33019"/>
        <dbReference type="ChEBI" id="CHEBI:58591"/>
        <dbReference type="ChEBI" id="CHEBI:78442"/>
        <dbReference type="ChEBI" id="CHEBI:229520"/>
        <dbReference type="ChEBI" id="CHEBI:456215"/>
    </reaction>
    <physiologicalReaction direction="left-to-right" evidence="17">
        <dbReference type="Rhea" id="RHEA:78648"/>
    </physiologicalReaction>
</comment>
<dbReference type="InterPro" id="IPR032678">
    <property type="entry name" value="tRNA-synt_1_cat_dom"/>
</dbReference>
<comment type="catalytic activity">
    <reaction evidence="16">
        <text>S-sulfanyl-L-cysteine + L-cysteine = S-disulfanyl-L-cysteine + L-alanine</text>
        <dbReference type="Rhea" id="RHEA:78627"/>
        <dbReference type="ChEBI" id="CHEBI:35235"/>
        <dbReference type="ChEBI" id="CHEBI:57972"/>
        <dbReference type="ChEBI" id="CHEBI:58591"/>
        <dbReference type="ChEBI" id="CHEBI:229465"/>
    </reaction>
    <physiologicalReaction direction="left-to-right" evidence="16">
        <dbReference type="Rhea" id="RHEA:78628"/>
    </physiologicalReaction>
</comment>
<evidence type="ECO:0000256" key="7">
    <source>
        <dbReference type="ARBA" id="ARBA00022833"/>
    </source>
</evidence>
<name>A0A6J2Y5E1_SITOR</name>
<keyword evidence="7" id="KW-0862">Zinc</keyword>
<dbReference type="Gene3D" id="1.20.120.1910">
    <property type="entry name" value="Cysteine-tRNA ligase, C-terminal anti-codon recognition domain"/>
    <property type="match status" value="1"/>
</dbReference>
<evidence type="ECO:0000256" key="13">
    <source>
        <dbReference type="ARBA" id="ARBA00045476"/>
    </source>
</evidence>
<dbReference type="InterPro" id="IPR015803">
    <property type="entry name" value="Cys-tRNA-ligase"/>
</dbReference>
<evidence type="ECO:0000256" key="14">
    <source>
        <dbReference type="ARBA" id="ARBA00047499"/>
    </source>
</evidence>
<dbReference type="KEGG" id="soy:115884552"/>
<evidence type="ECO:0000256" key="12">
    <source>
        <dbReference type="ARBA" id="ARBA00043868"/>
    </source>
</evidence>
<dbReference type="HAMAP" id="MF_00041">
    <property type="entry name" value="Cys_tRNA_synth"/>
    <property type="match status" value="1"/>
</dbReference>
<dbReference type="RefSeq" id="XP_030759033.1">
    <property type="nucleotide sequence ID" value="XM_030903173.1"/>
</dbReference>
<dbReference type="InterPro" id="IPR014729">
    <property type="entry name" value="Rossmann-like_a/b/a_fold"/>
</dbReference>
<comment type="catalytic activity">
    <reaction evidence="18">
        <text>tRNA(Cys) + L-cysteine + ATP = L-cysteinyl-tRNA(Cys) + AMP + diphosphate</text>
        <dbReference type="Rhea" id="RHEA:17773"/>
        <dbReference type="Rhea" id="RHEA-COMP:9661"/>
        <dbReference type="Rhea" id="RHEA-COMP:9679"/>
        <dbReference type="ChEBI" id="CHEBI:30616"/>
        <dbReference type="ChEBI" id="CHEBI:33019"/>
        <dbReference type="ChEBI" id="CHEBI:35235"/>
        <dbReference type="ChEBI" id="CHEBI:78442"/>
        <dbReference type="ChEBI" id="CHEBI:78517"/>
        <dbReference type="ChEBI" id="CHEBI:456215"/>
        <dbReference type="EC" id="6.1.1.16"/>
    </reaction>
    <physiologicalReaction direction="right-to-left" evidence="18">
        <dbReference type="Rhea" id="RHEA:17775"/>
    </physiologicalReaction>
</comment>
<evidence type="ECO:0000259" key="19">
    <source>
        <dbReference type="Pfam" id="PF01406"/>
    </source>
</evidence>
<keyword evidence="5" id="KW-0479">Metal-binding</keyword>
<reference evidence="21" key="1">
    <citation type="submission" date="2025-08" db="UniProtKB">
        <authorList>
            <consortium name="RefSeq"/>
        </authorList>
    </citation>
    <scope>IDENTIFICATION</scope>
    <source>
        <tissue evidence="21">Gonads</tissue>
    </source>
</reference>
<dbReference type="GO" id="GO:0046872">
    <property type="term" value="F:metal ion binding"/>
    <property type="evidence" value="ECO:0007669"/>
    <property type="project" value="UniProtKB-KW"/>
</dbReference>
<dbReference type="GeneID" id="115884552"/>
<evidence type="ECO:0000256" key="10">
    <source>
        <dbReference type="ARBA" id="ARBA00023146"/>
    </source>
</evidence>
<dbReference type="FunFam" id="3.40.50.620:FF:000027">
    <property type="entry name" value="Cysteine--tRNA ligase, cytoplasmic"/>
    <property type="match status" value="1"/>
</dbReference>
<evidence type="ECO:0000256" key="15">
    <source>
        <dbReference type="ARBA" id="ARBA00047548"/>
    </source>
</evidence>
<keyword evidence="4 21" id="KW-0436">Ligase</keyword>
<sequence>MLVVNMFNKNVKCLLNLYKLKLNKRFNHTWIQPEGYRTPIKVYNCVTRQNEPFIVKNKNFVTWYTCGPTVYDSSHIGHAACYVRLDIIQKILKTYFGLNLVTCMNITDIDDKIIQKSIETKTHYKEIAEKYEKEFWQDLKTVGISKPDIVVRVTEYIPLIIDFIKKLELDGTAYVGKDNSVYFDVSKGCKHYGKLQTITDSLPDKSNLFKRAPADFALWKIRKSETEPSYPSPWGQGRPGWHIECSSLASMIFGNNIDVHAGGIDLRFPHHENEEAQSCSFHGNNQWVNYWIHTGHLHLKDSVKMSKSLKNTISIKDALEDRTSDVFRFLCATSHYSQPIEYSDELLDTAANLLKIFKNFINMCDEIEKGLIKVSLDNTILNNVIAHSICEIDKALCDNFNTPRVVQLLSQNVTKINTMIHVSDKSQVYLDKNFHLLLAFKNIVCSTLSLFGIDFKGDIQTANETHSTDVIELLVKFRQNIRLIGLENKNVELLKLCDSVRDNLNKQGVMVKDHGNVSSWSM</sequence>
<evidence type="ECO:0000256" key="9">
    <source>
        <dbReference type="ARBA" id="ARBA00022917"/>
    </source>
</evidence>
<comment type="function">
    <text evidence="13">In addition to its role as an aminoacyl-tRNA synthetase, has also cysteine persulfide synthase activity. Produces reactive persulfide species such as cysteine persulfide (CysSSH) from substrate cysteine and mediate direct incorporation of CysSSH into proteins during translations, resulting in protein persulfides and polysulfides. CysSSHs behave as potent antioxidants and cellular protectants.</text>
</comment>
<dbReference type="GO" id="GO:0005524">
    <property type="term" value="F:ATP binding"/>
    <property type="evidence" value="ECO:0007669"/>
    <property type="project" value="UniProtKB-KW"/>
</dbReference>
<organism evidence="20 21">
    <name type="scientific">Sitophilus oryzae</name>
    <name type="common">Rice weevil</name>
    <name type="synonym">Curculio oryzae</name>
    <dbReference type="NCBI Taxonomy" id="7048"/>
    <lineage>
        <taxon>Eukaryota</taxon>
        <taxon>Metazoa</taxon>
        <taxon>Ecdysozoa</taxon>
        <taxon>Arthropoda</taxon>
        <taxon>Hexapoda</taxon>
        <taxon>Insecta</taxon>
        <taxon>Pterygota</taxon>
        <taxon>Neoptera</taxon>
        <taxon>Endopterygota</taxon>
        <taxon>Coleoptera</taxon>
        <taxon>Polyphaga</taxon>
        <taxon>Cucujiformia</taxon>
        <taxon>Curculionidae</taxon>
        <taxon>Dryophthorinae</taxon>
        <taxon>Sitophilus</taxon>
    </lineage>
</organism>
<evidence type="ECO:0000313" key="20">
    <source>
        <dbReference type="Proteomes" id="UP000504635"/>
    </source>
</evidence>
<keyword evidence="6" id="KW-0547">Nucleotide-binding</keyword>
<evidence type="ECO:0000256" key="6">
    <source>
        <dbReference type="ARBA" id="ARBA00022741"/>
    </source>
</evidence>
<evidence type="ECO:0000256" key="1">
    <source>
        <dbReference type="ARBA" id="ARBA00001947"/>
    </source>
</evidence>
<evidence type="ECO:0000256" key="3">
    <source>
        <dbReference type="ARBA" id="ARBA00012832"/>
    </source>
</evidence>
<dbReference type="InterPro" id="IPR024909">
    <property type="entry name" value="Cys-tRNA/MSH_ligase"/>
</dbReference>
<comment type="catalytic activity">
    <reaction evidence="14">
        <text>S-disulfanyl-L-cysteine + tRNA(Cys) + ATP = (S)-disulfanyl-L-cysteinyl-tRNA(Cys) + AMP + diphosphate</text>
        <dbReference type="Rhea" id="RHEA:78651"/>
        <dbReference type="Rhea" id="RHEA-COMP:9661"/>
        <dbReference type="Rhea" id="RHEA-COMP:19120"/>
        <dbReference type="ChEBI" id="CHEBI:30616"/>
        <dbReference type="ChEBI" id="CHEBI:33019"/>
        <dbReference type="ChEBI" id="CHEBI:78442"/>
        <dbReference type="ChEBI" id="CHEBI:229465"/>
        <dbReference type="ChEBI" id="CHEBI:229521"/>
        <dbReference type="ChEBI" id="CHEBI:456215"/>
    </reaction>
    <physiologicalReaction direction="left-to-right" evidence="14">
        <dbReference type="Rhea" id="RHEA:78652"/>
    </physiologicalReaction>
</comment>
<comment type="function">
    <text evidence="12">Mitochondrial cysteine-specific aminoacyl-tRNA synthetase that catalyzes the ATP-dependent ligation of cysteine to tRNA(Cys).</text>
</comment>
<dbReference type="OrthoDB" id="438179at2759"/>
<evidence type="ECO:0000256" key="5">
    <source>
        <dbReference type="ARBA" id="ARBA00022723"/>
    </source>
</evidence>
<dbReference type="SUPFAM" id="SSF47323">
    <property type="entry name" value="Anticodon-binding domain of a subclass of class I aminoacyl-tRNA synthetases"/>
    <property type="match status" value="1"/>
</dbReference>
<dbReference type="FunCoup" id="A0A6J2Y5E1">
    <property type="interactions" value="299"/>
</dbReference>
<protein>
    <recommendedName>
        <fullName evidence="3">cysteine--tRNA ligase</fullName>
        <ecNumber evidence="3">6.1.1.16</ecNumber>
    </recommendedName>
    <alternativeName>
        <fullName evidence="11">Cysteinyl-tRNA synthetase</fullName>
    </alternativeName>
</protein>
<dbReference type="InterPro" id="IPR009080">
    <property type="entry name" value="tRNAsynth_Ia_anticodon-bd"/>
</dbReference>
<dbReference type="CTD" id="36563"/>
<evidence type="ECO:0000313" key="21">
    <source>
        <dbReference type="RefSeq" id="XP_030759033.1"/>
    </source>
</evidence>
<dbReference type="AlphaFoldDB" id="A0A6J2Y5E1"/>
<feature type="domain" description="tRNA synthetases class I catalytic" evidence="19">
    <location>
        <begin position="57"/>
        <end position="351"/>
    </location>
</feature>
<evidence type="ECO:0000256" key="4">
    <source>
        <dbReference type="ARBA" id="ARBA00022598"/>
    </source>
</evidence>
<dbReference type="GO" id="GO:0004817">
    <property type="term" value="F:cysteine-tRNA ligase activity"/>
    <property type="evidence" value="ECO:0007669"/>
    <property type="project" value="UniProtKB-EC"/>
</dbReference>
<dbReference type="PANTHER" id="PTHR10890:SF27">
    <property type="entry name" value="CYSTEINE--TRNA LIGASE, MITOCHONDRIAL-RELATED"/>
    <property type="match status" value="1"/>
</dbReference>
<dbReference type="PRINTS" id="PR00983">
    <property type="entry name" value="TRNASYNTHCYS"/>
</dbReference>